<gene>
    <name evidence="1" type="ORF">TCMB3V08_LOCUS2810</name>
</gene>
<dbReference type="PANTHER" id="PTHR33939:SF1">
    <property type="entry name" value="DUF4371 DOMAIN-CONTAINING PROTEIN"/>
    <property type="match status" value="1"/>
</dbReference>
<name>A0A7R9J0M8_TIMCA</name>
<dbReference type="EMBL" id="OE179912">
    <property type="protein sequence ID" value="CAD7570098.1"/>
    <property type="molecule type" value="Genomic_DNA"/>
</dbReference>
<reference evidence="1" key="1">
    <citation type="submission" date="2020-11" db="EMBL/GenBank/DDBJ databases">
        <authorList>
            <person name="Tran Van P."/>
        </authorList>
    </citation>
    <scope>NUCLEOTIDE SEQUENCE</scope>
</reference>
<dbReference type="AlphaFoldDB" id="A0A7R9J0M8"/>
<sequence length="771" mass="84573">MSAALCLAGDVTPVLPPPTSGTKAAALASKNWDSPYYIALRAVIVINNAAYHRRRCEAISTTSWCKAQIAEWLIHKNIDVDDEMLKWEMLYLVSQHKHKFEKYKVDEMVKAQAIYSSLHSVALFGNNRILGADLSLTVPVLRSVVPLLIWSMSDSWQMVGSGRVRLLIHWRTLVALANLVLRACRNPCPGPATPRCRSLPPSGPGFKSSECRRELRGERFGASLALSTAISPGVASEPRRSALWDLTLPLRRKELGLAGVCFSSVRVRTVSATLIPEEVLLLSSGGRGELGTPAAVVSNKKAGPDCSVITVRVSPPPTSTIRQVTQCYDGYLPVADTGRLRVPFISRVESPERGRVQYLLAEAKLYTLNDTDHLPSHDCLEWRWLALVEEEEGSSLGPYWQQGSPTRAYLPPIEQSLTLAEQDMMSTPSHDNLPEWGRHSGARVQKTLAGNRGPLQGGAPLRDGRSGVDGLRLVAYGRCHVTDAAVIIVVVVDSDAGDCSRDRAGGLRVACLGGLECIHSERGPLLGHVAVVVGRVPAELLPVYGVEGLLELLPLLLLCSDIVLFRIADLSLEQNCIFSKIVSIVNYLRNTLQGLRLSEKLVLGSEPRILRRNAVEPKHAGTPKQDANSELPVIGRLVYCKSDTLDLEATEADLVLPLEELFRLLMLHMLDLREPRELGLLGGVWKCQPLSEPFKSAITCSLAGGRYLFMGMSKVEFNWSEFLVTDSKVPGLIPGAFRFCVKQCVWKWVSSTSLRTINEELLERKSSGSGL</sequence>
<evidence type="ECO:0000313" key="1">
    <source>
        <dbReference type="EMBL" id="CAD7570098.1"/>
    </source>
</evidence>
<accession>A0A7R9J0M8</accession>
<protein>
    <submittedName>
        <fullName evidence="1">(California timema) hypothetical protein</fullName>
    </submittedName>
</protein>
<organism evidence="1">
    <name type="scientific">Timema californicum</name>
    <name type="common">California timema</name>
    <name type="synonym">Walking stick</name>
    <dbReference type="NCBI Taxonomy" id="61474"/>
    <lineage>
        <taxon>Eukaryota</taxon>
        <taxon>Metazoa</taxon>
        <taxon>Ecdysozoa</taxon>
        <taxon>Arthropoda</taxon>
        <taxon>Hexapoda</taxon>
        <taxon>Insecta</taxon>
        <taxon>Pterygota</taxon>
        <taxon>Neoptera</taxon>
        <taxon>Polyneoptera</taxon>
        <taxon>Phasmatodea</taxon>
        <taxon>Timematodea</taxon>
        <taxon>Timematoidea</taxon>
        <taxon>Timematidae</taxon>
        <taxon>Timema</taxon>
    </lineage>
</organism>
<proteinExistence type="predicted"/>
<dbReference type="PANTHER" id="PTHR33939">
    <property type="entry name" value="PROTEIN CBG22215"/>
    <property type="match status" value="1"/>
</dbReference>